<dbReference type="EMBL" id="JAGFBV010000015">
    <property type="protein sequence ID" value="MBP4138576.1"/>
    <property type="molecule type" value="Genomic_DNA"/>
</dbReference>
<accession>A0A940XAU7</accession>
<gene>
    <name evidence="2" type="ORF">J3495_10805</name>
</gene>
<protein>
    <submittedName>
        <fullName evidence="2">META domain-containing protein</fullName>
    </submittedName>
</protein>
<dbReference type="PANTHER" id="PTHR35535">
    <property type="entry name" value="HEAT SHOCK PROTEIN HSLJ"/>
    <property type="match status" value="1"/>
</dbReference>
<dbReference type="Pfam" id="PF03724">
    <property type="entry name" value="META"/>
    <property type="match status" value="1"/>
</dbReference>
<dbReference type="InterPro" id="IPR053147">
    <property type="entry name" value="Hsp_HslJ-like"/>
</dbReference>
<evidence type="ECO:0000259" key="1">
    <source>
        <dbReference type="Pfam" id="PF03724"/>
    </source>
</evidence>
<dbReference type="InterPro" id="IPR038670">
    <property type="entry name" value="HslJ-like_sf"/>
</dbReference>
<dbReference type="PANTHER" id="PTHR35535:SF2">
    <property type="entry name" value="DUF306 DOMAIN-CONTAINING PROTEIN"/>
    <property type="match status" value="1"/>
</dbReference>
<sequence>MKRILMLLITASLAYGCNATKEAKPTTNSLSKAIENKLQEVWVLDEMNGKKVTESDFAQQLPKVEINTSAESFTGNSGCNAIKGFLFSKEKGELQFLNVSSETKKCPAAKKEDEFLRLLKTTTNYTRKSEKLSLFNQFGPTLVFKKL</sequence>
<dbReference type="InterPro" id="IPR005184">
    <property type="entry name" value="DUF306_Meta_HslJ"/>
</dbReference>
<dbReference type="Proteomes" id="UP000675047">
    <property type="component" value="Unassembled WGS sequence"/>
</dbReference>
<dbReference type="RefSeq" id="WP_210666569.1">
    <property type="nucleotide sequence ID" value="NZ_JAGFBV010000015.1"/>
</dbReference>
<dbReference type="PROSITE" id="PS51257">
    <property type="entry name" value="PROKAR_LIPOPROTEIN"/>
    <property type="match status" value="1"/>
</dbReference>
<evidence type="ECO:0000313" key="3">
    <source>
        <dbReference type="Proteomes" id="UP000675047"/>
    </source>
</evidence>
<feature type="domain" description="DUF306" evidence="1">
    <location>
        <begin position="38"/>
        <end position="144"/>
    </location>
</feature>
<dbReference type="AlphaFoldDB" id="A0A940XAU7"/>
<comment type="caution">
    <text evidence="2">The sequence shown here is derived from an EMBL/GenBank/DDBJ whole genome shotgun (WGS) entry which is preliminary data.</text>
</comment>
<keyword evidence="3" id="KW-1185">Reference proteome</keyword>
<organism evidence="2 3">
    <name type="scientific">Flavobacterium geliluteum</name>
    <dbReference type="NCBI Taxonomy" id="2816120"/>
    <lineage>
        <taxon>Bacteria</taxon>
        <taxon>Pseudomonadati</taxon>
        <taxon>Bacteroidota</taxon>
        <taxon>Flavobacteriia</taxon>
        <taxon>Flavobacteriales</taxon>
        <taxon>Flavobacteriaceae</taxon>
        <taxon>Flavobacterium</taxon>
    </lineage>
</organism>
<proteinExistence type="predicted"/>
<name>A0A940XAU7_9FLAO</name>
<reference evidence="2 3" key="1">
    <citation type="submission" date="2021-03" db="EMBL/GenBank/DDBJ databases">
        <title>Flavobacterium Flabelliformis Sp. Nov. And Flavobacterium Geliluteum Sp. Nov., Two Novel Multidrug Resistant Psychrophilic Species Isolated From Antarctica.</title>
        <authorList>
            <person name="Kralova S."/>
            <person name="Busse H.J."/>
            <person name="Bezdicek M."/>
            <person name="Nykrynova M."/>
            <person name="Kroupova E."/>
            <person name="Krsek D."/>
            <person name="Sedlacek I."/>
        </authorList>
    </citation>
    <scope>NUCLEOTIDE SEQUENCE [LARGE SCALE GENOMIC DNA]</scope>
    <source>
        <strain evidence="2 3">P7388</strain>
    </source>
</reference>
<dbReference type="Gene3D" id="2.40.128.270">
    <property type="match status" value="1"/>
</dbReference>
<evidence type="ECO:0000313" key="2">
    <source>
        <dbReference type="EMBL" id="MBP4138576.1"/>
    </source>
</evidence>